<gene>
    <name evidence="8" type="ORF">F9K24_22845</name>
</gene>
<organism evidence="8 9">
    <name type="scientific">Leptonema illini</name>
    <dbReference type="NCBI Taxonomy" id="183"/>
    <lineage>
        <taxon>Bacteria</taxon>
        <taxon>Pseudomonadati</taxon>
        <taxon>Spirochaetota</taxon>
        <taxon>Spirochaetia</taxon>
        <taxon>Leptospirales</taxon>
        <taxon>Leptospiraceae</taxon>
        <taxon>Leptonema</taxon>
    </lineage>
</organism>
<evidence type="ECO:0000256" key="3">
    <source>
        <dbReference type="ARBA" id="ARBA00023004"/>
    </source>
</evidence>
<feature type="region of interest" description="Disordered" evidence="5">
    <location>
        <begin position="1"/>
        <end position="24"/>
    </location>
</feature>
<proteinExistence type="predicted"/>
<evidence type="ECO:0000256" key="1">
    <source>
        <dbReference type="ARBA" id="ARBA00022617"/>
    </source>
</evidence>
<evidence type="ECO:0000256" key="4">
    <source>
        <dbReference type="PROSITE-ProRule" id="PRU00433"/>
    </source>
</evidence>
<dbReference type="InterPro" id="IPR009056">
    <property type="entry name" value="Cyt_c-like_dom"/>
</dbReference>
<keyword evidence="6" id="KW-0472">Membrane</keyword>
<dbReference type="GO" id="GO:0009055">
    <property type="term" value="F:electron transfer activity"/>
    <property type="evidence" value="ECO:0007669"/>
    <property type="project" value="InterPro"/>
</dbReference>
<comment type="caution">
    <text evidence="8">The sequence shown here is derived from an EMBL/GenBank/DDBJ whole genome shotgun (WGS) entry which is preliminary data.</text>
</comment>
<keyword evidence="3 4" id="KW-0408">Iron</keyword>
<dbReference type="InterPro" id="IPR036909">
    <property type="entry name" value="Cyt_c-like_dom_sf"/>
</dbReference>
<dbReference type="GO" id="GO:0046872">
    <property type="term" value="F:metal ion binding"/>
    <property type="evidence" value="ECO:0007669"/>
    <property type="project" value="UniProtKB-KW"/>
</dbReference>
<keyword evidence="1 4" id="KW-0349">Heme</keyword>
<feature type="domain" description="Cytochrome c" evidence="7">
    <location>
        <begin position="52"/>
        <end position="128"/>
    </location>
</feature>
<keyword evidence="6" id="KW-1133">Transmembrane helix</keyword>
<evidence type="ECO:0000256" key="5">
    <source>
        <dbReference type="SAM" id="MobiDB-lite"/>
    </source>
</evidence>
<sequence>MKIRQTSAHEDSDTTTPSGGRPMLTRVHTHAKTILLILTGVAILAACSAPAGDPESGKRWYAMHNCSACHGPNGNDGKALPVAGLGMSFSKFEGILRKPYSPSMRAYPEDRLSKQDAADIYAWLKSLK</sequence>
<dbReference type="Gene3D" id="1.10.760.10">
    <property type="entry name" value="Cytochrome c-like domain"/>
    <property type="match status" value="1"/>
</dbReference>
<accession>A0A833GUW8</accession>
<feature type="transmembrane region" description="Helical" evidence="6">
    <location>
        <begin position="33"/>
        <end position="51"/>
    </location>
</feature>
<dbReference type="Pfam" id="PF13442">
    <property type="entry name" value="Cytochrome_CBB3"/>
    <property type="match status" value="1"/>
</dbReference>
<evidence type="ECO:0000313" key="9">
    <source>
        <dbReference type="Proteomes" id="UP000460298"/>
    </source>
</evidence>
<evidence type="ECO:0000259" key="7">
    <source>
        <dbReference type="PROSITE" id="PS51007"/>
    </source>
</evidence>
<dbReference type="EMBL" id="WBUI01000089">
    <property type="protein sequence ID" value="KAB2927051.1"/>
    <property type="molecule type" value="Genomic_DNA"/>
</dbReference>
<evidence type="ECO:0000256" key="2">
    <source>
        <dbReference type="ARBA" id="ARBA00022723"/>
    </source>
</evidence>
<protein>
    <submittedName>
        <fullName evidence="8">Cytochrome c</fullName>
    </submittedName>
</protein>
<name>A0A833GUW8_9LEPT</name>
<evidence type="ECO:0000256" key="6">
    <source>
        <dbReference type="SAM" id="Phobius"/>
    </source>
</evidence>
<keyword evidence="2 4" id="KW-0479">Metal-binding</keyword>
<dbReference type="PROSITE" id="PS51007">
    <property type="entry name" value="CYTC"/>
    <property type="match status" value="1"/>
</dbReference>
<dbReference type="SUPFAM" id="SSF46626">
    <property type="entry name" value="Cytochrome c"/>
    <property type="match status" value="1"/>
</dbReference>
<dbReference type="AlphaFoldDB" id="A0A833GUW8"/>
<keyword evidence="6" id="KW-0812">Transmembrane</keyword>
<dbReference type="GO" id="GO:0020037">
    <property type="term" value="F:heme binding"/>
    <property type="evidence" value="ECO:0007669"/>
    <property type="project" value="InterPro"/>
</dbReference>
<reference evidence="8 9" key="1">
    <citation type="submission" date="2019-10" db="EMBL/GenBank/DDBJ databases">
        <title>Extracellular Electron Transfer in a Candidatus Methanoperedens spp. Enrichment Culture.</title>
        <authorList>
            <person name="Berger S."/>
            <person name="Rangel Shaw D."/>
            <person name="Berben T."/>
            <person name="In 'T Zandt M."/>
            <person name="Frank J."/>
            <person name="Reimann J."/>
            <person name="Jetten M.S.M."/>
            <person name="Welte C.U."/>
        </authorList>
    </citation>
    <scope>NUCLEOTIDE SEQUENCE [LARGE SCALE GENOMIC DNA]</scope>
    <source>
        <strain evidence="8">SB12</strain>
    </source>
</reference>
<dbReference type="Proteomes" id="UP000460298">
    <property type="component" value="Unassembled WGS sequence"/>
</dbReference>
<evidence type="ECO:0000313" key="8">
    <source>
        <dbReference type="EMBL" id="KAB2927051.1"/>
    </source>
</evidence>